<dbReference type="PANTHER" id="PTHR43777:SF1">
    <property type="entry name" value="MOLYBDENUM COFACTOR CYTIDYLYLTRANSFERASE"/>
    <property type="match status" value="1"/>
</dbReference>
<dbReference type="GO" id="GO:0016779">
    <property type="term" value="F:nucleotidyltransferase activity"/>
    <property type="evidence" value="ECO:0007669"/>
    <property type="project" value="UniProtKB-ARBA"/>
</dbReference>
<dbReference type="CDD" id="cd04182">
    <property type="entry name" value="GT_2_like_f"/>
    <property type="match status" value="1"/>
</dbReference>
<dbReference type="InterPro" id="IPR025877">
    <property type="entry name" value="MobA-like_NTP_Trfase"/>
</dbReference>
<dbReference type="GO" id="GO:0016301">
    <property type="term" value="F:kinase activity"/>
    <property type="evidence" value="ECO:0007669"/>
    <property type="project" value="UniProtKB-KW"/>
</dbReference>
<dbReference type="AlphaFoldDB" id="A0A917D5L5"/>
<dbReference type="SUPFAM" id="SSF53448">
    <property type="entry name" value="Nucleotide-diphospho-sugar transferases"/>
    <property type="match status" value="1"/>
</dbReference>
<gene>
    <name evidence="2" type="ORF">GCM10010916_33270</name>
</gene>
<reference evidence="2" key="1">
    <citation type="journal article" date="2014" name="Int. J. Syst. Evol. Microbiol.">
        <title>Complete genome sequence of Corynebacterium casei LMG S-19264T (=DSM 44701T), isolated from a smear-ripened cheese.</title>
        <authorList>
            <consortium name="US DOE Joint Genome Institute (JGI-PGF)"/>
            <person name="Walter F."/>
            <person name="Albersmeier A."/>
            <person name="Kalinowski J."/>
            <person name="Ruckert C."/>
        </authorList>
    </citation>
    <scope>NUCLEOTIDE SEQUENCE</scope>
    <source>
        <strain evidence="2">CGMCC 1.12987</strain>
    </source>
</reference>
<reference evidence="2" key="2">
    <citation type="submission" date="2020-09" db="EMBL/GenBank/DDBJ databases">
        <authorList>
            <person name="Sun Q."/>
            <person name="Zhou Y."/>
        </authorList>
    </citation>
    <scope>NUCLEOTIDE SEQUENCE</scope>
    <source>
        <strain evidence="2">CGMCC 1.12987</strain>
    </source>
</reference>
<feature type="domain" description="MobA-like NTP transferase" evidence="1">
    <location>
        <begin position="6"/>
        <end position="169"/>
    </location>
</feature>
<accession>A0A917D5L5</accession>
<dbReference type="Proteomes" id="UP000644756">
    <property type="component" value="Unassembled WGS sequence"/>
</dbReference>
<keyword evidence="2" id="KW-0808">Transferase</keyword>
<evidence type="ECO:0000313" key="3">
    <source>
        <dbReference type="Proteomes" id="UP000644756"/>
    </source>
</evidence>
<proteinExistence type="predicted"/>
<sequence length="213" mass="23433">MNAIGAVILAAGMSTRMGQPKQLLPLAGKPLFRYAVNTAVTAGLSPIVLVAGKHAAELRNHTVDLPELEVIENRDYASGMASSLRLGMKAITGRVDAAIICLADQPFVPELVIRKMMEHYNACQKEGIRIIRPAYDGVPGHPVLIDKELFHEFEAIQGDEGGKAIIKRHYARLKLVSFEKSEWGKDIDSPEDLEEMKKSFDYSISSDTTTNLE</sequence>
<name>A0A917D5L5_9BACL</name>
<organism evidence="2 3">
    <name type="scientific">Paenibacillus abyssi</name>
    <dbReference type="NCBI Taxonomy" id="1340531"/>
    <lineage>
        <taxon>Bacteria</taxon>
        <taxon>Bacillati</taxon>
        <taxon>Bacillota</taxon>
        <taxon>Bacilli</taxon>
        <taxon>Bacillales</taxon>
        <taxon>Paenibacillaceae</taxon>
        <taxon>Paenibacillus</taxon>
    </lineage>
</organism>
<dbReference type="PANTHER" id="PTHR43777">
    <property type="entry name" value="MOLYBDENUM COFACTOR CYTIDYLYLTRANSFERASE"/>
    <property type="match status" value="1"/>
</dbReference>
<protein>
    <submittedName>
        <fullName evidence="2">4-diphosphocytidyl-2C-methyl-D-erythritol kinase</fullName>
    </submittedName>
</protein>
<dbReference type="InterPro" id="IPR029044">
    <property type="entry name" value="Nucleotide-diphossugar_trans"/>
</dbReference>
<keyword evidence="3" id="KW-1185">Reference proteome</keyword>
<evidence type="ECO:0000313" key="2">
    <source>
        <dbReference type="EMBL" id="GGG13692.1"/>
    </source>
</evidence>
<dbReference type="EMBL" id="BMGR01000011">
    <property type="protein sequence ID" value="GGG13692.1"/>
    <property type="molecule type" value="Genomic_DNA"/>
</dbReference>
<dbReference type="Gene3D" id="3.90.550.10">
    <property type="entry name" value="Spore Coat Polysaccharide Biosynthesis Protein SpsA, Chain A"/>
    <property type="match status" value="1"/>
</dbReference>
<dbReference type="Pfam" id="PF12804">
    <property type="entry name" value="NTP_transf_3"/>
    <property type="match status" value="1"/>
</dbReference>
<dbReference type="RefSeq" id="WP_188532203.1">
    <property type="nucleotide sequence ID" value="NZ_BMGR01000011.1"/>
</dbReference>
<comment type="caution">
    <text evidence="2">The sequence shown here is derived from an EMBL/GenBank/DDBJ whole genome shotgun (WGS) entry which is preliminary data.</text>
</comment>
<evidence type="ECO:0000259" key="1">
    <source>
        <dbReference type="Pfam" id="PF12804"/>
    </source>
</evidence>
<keyword evidence="2" id="KW-0418">Kinase</keyword>